<feature type="transmembrane region" description="Helical" evidence="1">
    <location>
        <begin position="18"/>
        <end position="37"/>
    </location>
</feature>
<comment type="caution">
    <text evidence="2">The sequence shown here is derived from an EMBL/GenBank/DDBJ whole genome shotgun (WGS) entry which is preliminary data.</text>
</comment>
<dbReference type="EMBL" id="VLLL01000005">
    <property type="protein sequence ID" value="TWJ16163.1"/>
    <property type="molecule type" value="Genomic_DNA"/>
</dbReference>
<protein>
    <submittedName>
        <fullName evidence="2">Uncharacterized protein</fullName>
    </submittedName>
</protein>
<dbReference type="AlphaFoldDB" id="A0A562VE54"/>
<accession>A0A562VE54</accession>
<dbReference type="OrthoDB" id="5195218at2"/>
<proteinExistence type="predicted"/>
<feature type="transmembrane region" description="Helical" evidence="1">
    <location>
        <begin position="52"/>
        <end position="72"/>
    </location>
</feature>
<sequence>MPKQLNPMPPSAKTARRAIWVQVLLALALGGAIWFGHENRHEWIPDVVADDIYRTAAGLAAGAVFLLLMSWLMRYQWRWVWVLVLLVEIGCVAALVWTGIEGVNWWIVAALCLVPVTVFFSLIGRVSRRWFHH</sequence>
<name>A0A562VE54_9ACTN</name>
<reference evidence="2 3" key="1">
    <citation type="journal article" date="2013" name="Stand. Genomic Sci.">
        <title>Genomic Encyclopedia of Type Strains, Phase I: The one thousand microbial genomes (KMG-I) project.</title>
        <authorList>
            <person name="Kyrpides N.C."/>
            <person name="Woyke T."/>
            <person name="Eisen J.A."/>
            <person name="Garrity G."/>
            <person name="Lilburn T.G."/>
            <person name="Beck B.J."/>
            <person name="Whitman W.B."/>
            <person name="Hugenholtz P."/>
            <person name="Klenk H.P."/>
        </authorList>
    </citation>
    <scope>NUCLEOTIDE SEQUENCE [LARGE SCALE GENOMIC DNA]</scope>
    <source>
        <strain evidence="2 3">DSM 45044</strain>
    </source>
</reference>
<keyword evidence="1" id="KW-0812">Transmembrane</keyword>
<feature type="transmembrane region" description="Helical" evidence="1">
    <location>
        <begin position="79"/>
        <end position="97"/>
    </location>
</feature>
<evidence type="ECO:0000256" key="1">
    <source>
        <dbReference type="SAM" id="Phobius"/>
    </source>
</evidence>
<feature type="transmembrane region" description="Helical" evidence="1">
    <location>
        <begin position="103"/>
        <end position="123"/>
    </location>
</feature>
<keyword evidence="1" id="KW-1133">Transmembrane helix</keyword>
<keyword evidence="3" id="KW-1185">Reference proteome</keyword>
<keyword evidence="1" id="KW-0472">Membrane</keyword>
<evidence type="ECO:0000313" key="3">
    <source>
        <dbReference type="Proteomes" id="UP000321617"/>
    </source>
</evidence>
<gene>
    <name evidence="2" type="ORF">LX16_1887</name>
</gene>
<evidence type="ECO:0000313" key="2">
    <source>
        <dbReference type="EMBL" id="TWJ16163.1"/>
    </source>
</evidence>
<organism evidence="2 3">
    <name type="scientific">Stackebrandtia albiflava</name>
    <dbReference type="NCBI Taxonomy" id="406432"/>
    <lineage>
        <taxon>Bacteria</taxon>
        <taxon>Bacillati</taxon>
        <taxon>Actinomycetota</taxon>
        <taxon>Actinomycetes</taxon>
        <taxon>Glycomycetales</taxon>
        <taxon>Glycomycetaceae</taxon>
        <taxon>Stackebrandtia</taxon>
    </lineage>
</organism>
<dbReference type="RefSeq" id="WP_147136095.1">
    <property type="nucleotide sequence ID" value="NZ_BAABIJ010000001.1"/>
</dbReference>
<dbReference type="Proteomes" id="UP000321617">
    <property type="component" value="Unassembled WGS sequence"/>
</dbReference>